<dbReference type="Proteomes" id="UP000297245">
    <property type="component" value="Unassembled WGS sequence"/>
</dbReference>
<name>A0A4S8LU90_DENBC</name>
<dbReference type="EMBL" id="ML179265">
    <property type="protein sequence ID" value="THU92871.1"/>
    <property type="molecule type" value="Genomic_DNA"/>
</dbReference>
<feature type="non-terminal residue" evidence="2">
    <location>
        <position position="149"/>
    </location>
</feature>
<reference evidence="2 3" key="1">
    <citation type="journal article" date="2019" name="Nat. Ecol. Evol.">
        <title>Megaphylogeny resolves global patterns of mushroom evolution.</title>
        <authorList>
            <person name="Varga T."/>
            <person name="Krizsan K."/>
            <person name="Foldi C."/>
            <person name="Dima B."/>
            <person name="Sanchez-Garcia M."/>
            <person name="Sanchez-Ramirez S."/>
            <person name="Szollosi G.J."/>
            <person name="Szarkandi J.G."/>
            <person name="Papp V."/>
            <person name="Albert L."/>
            <person name="Andreopoulos W."/>
            <person name="Angelini C."/>
            <person name="Antonin V."/>
            <person name="Barry K.W."/>
            <person name="Bougher N.L."/>
            <person name="Buchanan P."/>
            <person name="Buyck B."/>
            <person name="Bense V."/>
            <person name="Catcheside P."/>
            <person name="Chovatia M."/>
            <person name="Cooper J."/>
            <person name="Damon W."/>
            <person name="Desjardin D."/>
            <person name="Finy P."/>
            <person name="Geml J."/>
            <person name="Haridas S."/>
            <person name="Hughes K."/>
            <person name="Justo A."/>
            <person name="Karasinski D."/>
            <person name="Kautmanova I."/>
            <person name="Kiss B."/>
            <person name="Kocsube S."/>
            <person name="Kotiranta H."/>
            <person name="LaButti K.M."/>
            <person name="Lechner B.E."/>
            <person name="Liimatainen K."/>
            <person name="Lipzen A."/>
            <person name="Lukacs Z."/>
            <person name="Mihaltcheva S."/>
            <person name="Morgado L.N."/>
            <person name="Niskanen T."/>
            <person name="Noordeloos M.E."/>
            <person name="Ohm R.A."/>
            <person name="Ortiz-Santana B."/>
            <person name="Ovrebo C."/>
            <person name="Racz N."/>
            <person name="Riley R."/>
            <person name="Savchenko A."/>
            <person name="Shiryaev A."/>
            <person name="Soop K."/>
            <person name="Spirin V."/>
            <person name="Szebenyi C."/>
            <person name="Tomsovsky M."/>
            <person name="Tulloss R.E."/>
            <person name="Uehling J."/>
            <person name="Grigoriev I.V."/>
            <person name="Vagvolgyi C."/>
            <person name="Papp T."/>
            <person name="Martin F.M."/>
            <person name="Miettinen O."/>
            <person name="Hibbett D.S."/>
            <person name="Nagy L.G."/>
        </authorList>
    </citation>
    <scope>NUCLEOTIDE SEQUENCE [LARGE SCALE GENOMIC DNA]</scope>
    <source>
        <strain evidence="2 3">CBS 962.96</strain>
    </source>
</reference>
<evidence type="ECO:0000313" key="3">
    <source>
        <dbReference type="Proteomes" id="UP000297245"/>
    </source>
</evidence>
<organism evidence="2 3">
    <name type="scientific">Dendrothele bispora (strain CBS 962.96)</name>
    <dbReference type="NCBI Taxonomy" id="1314807"/>
    <lineage>
        <taxon>Eukaryota</taxon>
        <taxon>Fungi</taxon>
        <taxon>Dikarya</taxon>
        <taxon>Basidiomycota</taxon>
        <taxon>Agaricomycotina</taxon>
        <taxon>Agaricomycetes</taxon>
        <taxon>Agaricomycetidae</taxon>
        <taxon>Agaricales</taxon>
        <taxon>Agaricales incertae sedis</taxon>
        <taxon>Dendrothele</taxon>
    </lineage>
</organism>
<accession>A0A4S8LU90</accession>
<dbReference type="InterPro" id="IPR040976">
    <property type="entry name" value="Pkinase_fungal"/>
</dbReference>
<sequence>LQNRCQLIGGAAHYMSSDPCRLFMYSLSIEDDHVHIWYFSRSHSAHSTVFSARKDVRPLLKFIIAMRLFSTPEQLGFDPSVTRKRDNSRKLYYVYKVNGHYYRTLGKPISDYYAPTISGRATHCWMLQECTEDGEVSDGTQKHVLKDYW</sequence>
<feature type="non-terminal residue" evidence="2">
    <location>
        <position position="1"/>
    </location>
</feature>
<keyword evidence="3" id="KW-1185">Reference proteome</keyword>
<protein>
    <recommendedName>
        <fullName evidence="1">Fungal-type protein kinase domain-containing protein</fullName>
    </recommendedName>
</protein>
<evidence type="ECO:0000313" key="2">
    <source>
        <dbReference type="EMBL" id="THU92871.1"/>
    </source>
</evidence>
<dbReference type="OrthoDB" id="312874at2759"/>
<feature type="domain" description="Fungal-type protein kinase" evidence="1">
    <location>
        <begin position="3"/>
        <end position="149"/>
    </location>
</feature>
<dbReference type="AlphaFoldDB" id="A0A4S8LU90"/>
<proteinExistence type="predicted"/>
<dbReference type="Pfam" id="PF17667">
    <property type="entry name" value="Pkinase_fungal"/>
    <property type="match status" value="1"/>
</dbReference>
<evidence type="ECO:0000259" key="1">
    <source>
        <dbReference type="Pfam" id="PF17667"/>
    </source>
</evidence>
<gene>
    <name evidence="2" type="ORF">K435DRAFT_905171</name>
</gene>